<protein>
    <submittedName>
        <fullName evidence="1">Uncharacterized protein</fullName>
    </submittedName>
</protein>
<accession>A0A1X7VS02</accession>
<dbReference type="AlphaFoldDB" id="A0A1X7VS02"/>
<dbReference type="EnsemblMetazoa" id="Aqu2.1.43146_001">
    <property type="protein sequence ID" value="Aqu2.1.43146_001"/>
    <property type="gene ID" value="Aqu2.1.43146"/>
</dbReference>
<organism evidence="1">
    <name type="scientific">Amphimedon queenslandica</name>
    <name type="common">Sponge</name>
    <dbReference type="NCBI Taxonomy" id="400682"/>
    <lineage>
        <taxon>Eukaryota</taxon>
        <taxon>Metazoa</taxon>
        <taxon>Porifera</taxon>
        <taxon>Demospongiae</taxon>
        <taxon>Heteroscleromorpha</taxon>
        <taxon>Haplosclerida</taxon>
        <taxon>Niphatidae</taxon>
        <taxon>Amphimedon</taxon>
    </lineage>
</organism>
<evidence type="ECO:0000313" key="1">
    <source>
        <dbReference type="EnsemblMetazoa" id="Aqu2.1.43146_001"/>
    </source>
</evidence>
<name>A0A1X7VS02_AMPQE</name>
<proteinExistence type="predicted"/>
<reference evidence="1" key="1">
    <citation type="submission" date="2017-05" db="UniProtKB">
        <authorList>
            <consortium name="EnsemblMetazoa"/>
        </authorList>
    </citation>
    <scope>IDENTIFICATION</scope>
</reference>
<sequence>VPYSPPLVPQDVTPFSGKSKPIMFKASLIPLMSESWLKPVSPRSPLNPALSWSSHYCCSHHRYYP</sequence>
<dbReference type="InParanoid" id="A0A1X7VS02"/>